<dbReference type="PANTHER" id="PTHR13929:SF0">
    <property type="entry name" value="UBIA PRENYLTRANSFERASE DOMAIN-CONTAINING PROTEIN 1"/>
    <property type="match status" value="1"/>
</dbReference>
<feature type="transmembrane region" description="Helical" evidence="2">
    <location>
        <begin position="288"/>
        <end position="306"/>
    </location>
</feature>
<gene>
    <name evidence="3" type="ORF">ACFO3D_16435</name>
</gene>
<feature type="transmembrane region" description="Helical" evidence="2">
    <location>
        <begin position="259"/>
        <end position="276"/>
    </location>
</feature>
<feature type="transmembrane region" description="Helical" evidence="2">
    <location>
        <begin position="161"/>
        <end position="179"/>
    </location>
</feature>
<evidence type="ECO:0000313" key="3">
    <source>
        <dbReference type="EMBL" id="MFC4559773.1"/>
    </source>
</evidence>
<keyword evidence="1" id="KW-0808">Transferase</keyword>
<keyword evidence="4" id="KW-1185">Reference proteome</keyword>
<keyword evidence="2" id="KW-1133">Transmembrane helix</keyword>
<feature type="transmembrane region" description="Helical" evidence="2">
    <location>
        <begin position="237"/>
        <end position="253"/>
    </location>
</feature>
<evidence type="ECO:0000256" key="2">
    <source>
        <dbReference type="SAM" id="Phobius"/>
    </source>
</evidence>
<feature type="transmembrane region" description="Helical" evidence="2">
    <location>
        <begin position="185"/>
        <end position="203"/>
    </location>
</feature>
<evidence type="ECO:0000313" key="4">
    <source>
        <dbReference type="Proteomes" id="UP001595989"/>
    </source>
</evidence>
<sequence>MSQSILSTIKDGWILLRLIAVVSSSITTIVSTMLPIYLYYTFSEEKLLTIFLVLLFGAFLIHGVLTHILNDYTDHKSGTDENSPAILSGGSRVIQNGILSASTLWVIGKWLMCIIGTLILALFLFDYWEIAILLAVGLWSAVTYSLPPFRFSYRPFIGEWLSTFPSVLALGLGGAWLMFSTIPVWAWQNAVINALFCIAWVMVHHVPDRHADAGATPRKETSVVWASEKFGQAFSRLPALLYFSLTALCAVWLGTERIWGAVGMLALTGTAIFLVLKMQVDDDEQVSAYEKIILMLAMINGLWIGLFI</sequence>
<evidence type="ECO:0000256" key="1">
    <source>
        <dbReference type="ARBA" id="ARBA00022679"/>
    </source>
</evidence>
<dbReference type="RefSeq" id="WP_390298602.1">
    <property type="nucleotide sequence ID" value="NZ_JBHSFU010000011.1"/>
</dbReference>
<feature type="transmembrane region" description="Helical" evidence="2">
    <location>
        <begin position="46"/>
        <end position="69"/>
    </location>
</feature>
<dbReference type="PANTHER" id="PTHR13929">
    <property type="entry name" value="1,4-DIHYDROXY-2-NAPHTHOATE OCTAPRENYLTRANSFERASE"/>
    <property type="match status" value="1"/>
</dbReference>
<keyword evidence="2" id="KW-0812">Transmembrane</keyword>
<dbReference type="EMBL" id="JBHSFU010000011">
    <property type="protein sequence ID" value="MFC4559773.1"/>
    <property type="molecule type" value="Genomic_DNA"/>
</dbReference>
<proteinExistence type="predicted"/>
<dbReference type="Proteomes" id="UP001595989">
    <property type="component" value="Unassembled WGS sequence"/>
</dbReference>
<name>A0ABV9DMX2_9BACI</name>
<keyword evidence="2" id="KW-0472">Membrane</keyword>
<dbReference type="CDD" id="cd13962">
    <property type="entry name" value="PT_UbiA_UBIAD1"/>
    <property type="match status" value="1"/>
</dbReference>
<accession>A0ABV9DMX2</accession>
<feature type="transmembrane region" description="Helical" evidence="2">
    <location>
        <begin position="12"/>
        <end position="40"/>
    </location>
</feature>
<organism evidence="3 4">
    <name type="scientific">Virgibacillus kekensis</name>
    <dbReference type="NCBI Taxonomy" id="202261"/>
    <lineage>
        <taxon>Bacteria</taxon>
        <taxon>Bacillati</taxon>
        <taxon>Bacillota</taxon>
        <taxon>Bacilli</taxon>
        <taxon>Bacillales</taxon>
        <taxon>Bacillaceae</taxon>
        <taxon>Virgibacillus</taxon>
    </lineage>
</organism>
<dbReference type="InterPro" id="IPR026046">
    <property type="entry name" value="UBIAD1"/>
</dbReference>
<comment type="caution">
    <text evidence="3">The sequence shown here is derived from an EMBL/GenBank/DDBJ whole genome shotgun (WGS) entry which is preliminary data.</text>
</comment>
<reference evidence="4" key="1">
    <citation type="journal article" date="2019" name="Int. J. Syst. Evol. Microbiol.">
        <title>The Global Catalogue of Microorganisms (GCM) 10K type strain sequencing project: providing services to taxonomists for standard genome sequencing and annotation.</title>
        <authorList>
            <consortium name="The Broad Institute Genomics Platform"/>
            <consortium name="The Broad Institute Genome Sequencing Center for Infectious Disease"/>
            <person name="Wu L."/>
            <person name="Ma J."/>
        </authorList>
    </citation>
    <scope>NUCLEOTIDE SEQUENCE [LARGE SCALE GENOMIC DNA]</scope>
    <source>
        <strain evidence="4">CGMCC 4.7426</strain>
    </source>
</reference>
<feature type="transmembrane region" description="Helical" evidence="2">
    <location>
        <begin position="104"/>
        <end position="124"/>
    </location>
</feature>
<feature type="transmembrane region" description="Helical" evidence="2">
    <location>
        <begin position="130"/>
        <end position="149"/>
    </location>
</feature>
<protein>
    <submittedName>
        <fullName evidence="3">Prenyltransferase</fullName>
    </submittedName>
</protein>